<feature type="non-terminal residue" evidence="1">
    <location>
        <position position="177"/>
    </location>
</feature>
<feature type="non-terminal residue" evidence="1">
    <location>
        <position position="1"/>
    </location>
</feature>
<dbReference type="AlphaFoldDB" id="A0A812UX93"/>
<proteinExistence type="predicted"/>
<reference evidence="1" key="1">
    <citation type="submission" date="2021-02" db="EMBL/GenBank/DDBJ databases">
        <authorList>
            <person name="Dougan E. K."/>
            <person name="Rhodes N."/>
            <person name="Thang M."/>
            <person name="Chan C."/>
        </authorList>
    </citation>
    <scope>NUCLEOTIDE SEQUENCE</scope>
</reference>
<organism evidence="1 2">
    <name type="scientific">Symbiodinium necroappetens</name>
    <dbReference type="NCBI Taxonomy" id="1628268"/>
    <lineage>
        <taxon>Eukaryota</taxon>
        <taxon>Sar</taxon>
        <taxon>Alveolata</taxon>
        <taxon>Dinophyceae</taxon>
        <taxon>Suessiales</taxon>
        <taxon>Symbiodiniaceae</taxon>
        <taxon>Symbiodinium</taxon>
    </lineage>
</organism>
<comment type="caution">
    <text evidence="1">The sequence shown here is derived from an EMBL/GenBank/DDBJ whole genome shotgun (WGS) entry which is preliminary data.</text>
</comment>
<protein>
    <submittedName>
        <fullName evidence="1">Mus210 protein</fullName>
    </submittedName>
</protein>
<dbReference type="Proteomes" id="UP000601435">
    <property type="component" value="Unassembled WGS sequence"/>
</dbReference>
<evidence type="ECO:0000313" key="1">
    <source>
        <dbReference type="EMBL" id="CAE7596581.1"/>
    </source>
</evidence>
<dbReference type="EMBL" id="CAJNJA010028210">
    <property type="protein sequence ID" value="CAE7596581.1"/>
    <property type="molecule type" value="Genomic_DNA"/>
</dbReference>
<dbReference type="OrthoDB" id="10313785at2759"/>
<name>A0A812UX93_9DINO</name>
<keyword evidence="2" id="KW-1185">Reference proteome</keyword>
<sequence length="177" mass="19028">VFHVHHAAVDGVGIVVITSTLLFGKSLRETVQEMLPMAEKSRRKHGSAQPDCSGSCCEGLTAMGSCMRHVGAPFRGLLFPEAKSPISTPSDAARPSQIRYFHLGPYPLSAVREEARASGVTVNSVLLRQVTAGLQDYCESQGAARISNFTVAIPISFKVPDADVPERMKANNNFSTL</sequence>
<evidence type="ECO:0000313" key="2">
    <source>
        <dbReference type="Proteomes" id="UP000601435"/>
    </source>
</evidence>
<accession>A0A812UX93</accession>
<gene>
    <name evidence="1" type="primary">mus210</name>
    <name evidence="1" type="ORF">SNEC2469_LOCUS17136</name>
</gene>